<keyword evidence="1" id="KW-0472">Membrane</keyword>
<keyword evidence="1" id="KW-1133">Transmembrane helix</keyword>
<gene>
    <name evidence="2" type="ORF">COCHEDRAFT_1031221</name>
</gene>
<proteinExistence type="predicted"/>
<dbReference type="HOGENOM" id="CLU_1937954_0_0_1"/>
<organism evidence="2 3">
    <name type="scientific">Cochliobolus heterostrophus (strain C5 / ATCC 48332 / race O)</name>
    <name type="common">Southern corn leaf blight fungus</name>
    <name type="synonym">Bipolaris maydis</name>
    <dbReference type="NCBI Taxonomy" id="701091"/>
    <lineage>
        <taxon>Eukaryota</taxon>
        <taxon>Fungi</taxon>
        <taxon>Dikarya</taxon>
        <taxon>Ascomycota</taxon>
        <taxon>Pezizomycotina</taxon>
        <taxon>Dothideomycetes</taxon>
        <taxon>Pleosporomycetidae</taxon>
        <taxon>Pleosporales</taxon>
        <taxon>Pleosporineae</taxon>
        <taxon>Pleosporaceae</taxon>
        <taxon>Bipolaris</taxon>
    </lineage>
</organism>
<reference evidence="2 3" key="1">
    <citation type="journal article" date="2012" name="PLoS Pathog.">
        <title>Diverse lifestyles and strategies of plant pathogenesis encoded in the genomes of eighteen Dothideomycetes fungi.</title>
        <authorList>
            <person name="Ohm R.A."/>
            <person name="Feau N."/>
            <person name="Henrissat B."/>
            <person name="Schoch C.L."/>
            <person name="Horwitz B.A."/>
            <person name="Barry K.W."/>
            <person name="Condon B.J."/>
            <person name="Copeland A.C."/>
            <person name="Dhillon B."/>
            <person name="Glaser F."/>
            <person name="Hesse C.N."/>
            <person name="Kosti I."/>
            <person name="LaButti K."/>
            <person name="Lindquist E.A."/>
            <person name="Lucas S."/>
            <person name="Salamov A.A."/>
            <person name="Bradshaw R.E."/>
            <person name="Ciuffetti L."/>
            <person name="Hamelin R.C."/>
            <person name="Kema G.H.J."/>
            <person name="Lawrence C."/>
            <person name="Scott J.A."/>
            <person name="Spatafora J.W."/>
            <person name="Turgeon B.G."/>
            <person name="de Wit P.J.G.M."/>
            <person name="Zhong S."/>
            <person name="Goodwin S.B."/>
            <person name="Grigoriev I.V."/>
        </authorList>
    </citation>
    <scope>NUCLEOTIDE SEQUENCE [LARGE SCALE GENOMIC DNA]</scope>
    <source>
        <strain evidence="3">C5 / ATCC 48332 / race O</strain>
    </source>
</reference>
<dbReference type="Proteomes" id="UP000016936">
    <property type="component" value="Unassembled WGS sequence"/>
</dbReference>
<sequence length="130" mass="14553">MSYLRSLPVYFLEISGTAFIAPSARPWVLLNQCQARPCITSITAICILETFSLILYMSTSLFERSLQDRSPVGGDTDADVDGKIITSPRPTNIASGEYKRPPKHELRHLVIVLVPRGSYEIFNVHSRLTD</sequence>
<reference evidence="3" key="2">
    <citation type="journal article" date="2013" name="PLoS Genet.">
        <title>Comparative genome structure, secondary metabolite, and effector coding capacity across Cochliobolus pathogens.</title>
        <authorList>
            <person name="Condon B.J."/>
            <person name="Leng Y."/>
            <person name="Wu D."/>
            <person name="Bushley K.E."/>
            <person name="Ohm R.A."/>
            <person name="Otillar R."/>
            <person name="Martin J."/>
            <person name="Schackwitz W."/>
            <person name="Grimwood J."/>
            <person name="MohdZainudin N."/>
            <person name="Xue C."/>
            <person name="Wang R."/>
            <person name="Manning V.A."/>
            <person name="Dhillon B."/>
            <person name="Tu Z.J."/>
            <person name="Steffenson B.J."/>
            <person name="Salamov A."/>
            <person name="Sun H."/>
            <person name="Lowry S."/>
            <person name="LaButti K."/>
            <person name="Han J."/>
            <person name="Copeland A."/>
            <person name="Lindquist E."/>
            <person name="Barry K."/>
            <person name="Schmutz J."/>
            <person name="Baker S.E."/>
            <person name="Ciuffetti L.M."/>
            <person name="Grigoriev I.V."/>
            <person name="Zhong S."/>
            <person name="Turgeon B.G."/>
        </authorList>
    </citation>
    <scope>NUCLEOTIDE SEQUENCE [LARGE SCALE GENOMIC DNA]</scope>
    <source>
        <strain evidence="3">C5 / ATCC 48332 / race O</strain>
    </source>
</reference>
<dbReference type="AlphaFoldDB" id="M2U7X5"/>
<evidence type="ECO:0000313" key="3">
    <source>
        <dbReference type="Proteomes" id="UP000016936"/>
    </source>
</evidence>
<accession>M2U7X5</accession>
<keyword evidence="1" id="KW-0812">Transmembrane</keyword>
<feature type="transmembrane region" description="Helical" evidence="1">
    <location>
        <begin position="39"/>
        <end position="57"/>
    </location>
</feature>
<evidence type="ECO:0000313" key="2">
    <source>
        <dbReference type="EMBL" id="EMD89836.1"/>
    </source>
</evidence>
<feature type="transmembrane region" description="Helical" evidence="1">
    <location>
        <begin position="7"/>
        <end position="27"/>
    </location>
</feature>
<protein>
    <submittedName>
        <fullName evidence="2">Uncharacterized protein</fullName>
    </submittedName>
</protein>
<name>M2U7X5_COCH5</name>
<dbReference type="EMBL" id="KB445578">
    <property type="protein sequence ID" value="EMD89836.1"/>
    <property type="molecule type" value="Genomic_DNA"/>
</dbReference>
<keyword evidence="3" id="KW-1185">Reference proteome</keyword>
<evidence type="ECO:0000256" key="1">
    <source>
        <dbReference type="SAM" id="Phobius"/>
    </source>
</evidence>